<reference evidence="9" key="2">
    <citation type="journal article" date="2010" name="Cell">
        <title>A tissue-specific atlas of mouse protein phosphorylation and expression.</title>
        <authorList>
            <person name="Huttlin E.L."/>
            <person name="Jedrychowski M.P."/>
            <person name="Elias J.E."/>
            <person name="Goswami T."/>
            <person name="Rad R."/>
            <person name="Beausoleil S.A."/>
            <person name="Villen J."/>
            <person name="Haas W."/>
            <person name="Sowa M.E."/>
            <person name="Gygi S.P."/>
        </authorList>
    </citation>
    <scope>IDENTIFICATION BY MASS SPECTROMETRY [LARGE SCALE ANALYSIS]</scope>
</reference>
<dbReference type="GO" id="GO:0009298">
    <property type="term" value="P:GDP-mannose biosynthetic process"/>
    <property type="evidence" value="ECO:0007669"/>
    <property type="project" value="InterPro"/>
</dbReference>
<dbReference type="AlphaFoldDB" id="D6RG76"/>
<feature type="binding site" evidence="2">
    <location>
        <position position="28"/>
    </location>
    <ligand>
        <name>alpha-D-mannose 1-phosphate</name>
        <dbReference type="ChEBI" id="CHEBI:58409"/>
    </ligand>
</feature>
<reference evidence="4" key="5">
    <citation type="submission" date="2025-09" db="UniProtKB">
        <authorList>
            <consortium name="Ensembl"/>
        </authorList>
    </citation>
    <scope>IDENTIFICATION</scope>
    <source>
        <strain evidence="4">C57BL/6J</strain>
    </source>
</reference>
<dbReference type="InterPro" id="IPR005002">
    <property type="entry name" value="PMM"/>
</dbReference>
<dbReference type="InterPro" id="IPR036412">
    <property type="entry name" value="HAD-like_sf"/>
</dbReference>
<accession>D6RG76</accession>
<dbReference type="Ensembl" id="ENSMUST00000155781.2">
    <property type="protein sequence ID" value="ENSMUSP00000115551.2"/>
    <property type="gene ID" value="ENSMUSG00000022474.16"/>
</dbReference>
<dbReference type="Gene3D" id="3.40.50.1000">
    <property type="entry name" value="HAD superfamily/HAD-like"/>
    <property type="match status" value="1"/>
</dbReference>
<evidence type="ECO:0000256" key="2">
    <source>
        <dbReference type="PIRSR" id="PIRSR605002-2"/>
    </source>
</evidence>
<evidence type="ECO:0007829" key="8">
    <source>
        <dbReference type="ProteomicsDB" id="D6RG76"/>
    </source>
</evidence>
<protein>
    <submittedName>
        <fullName evidence="4">Phosphomannomutase 1</fullName>
    </submittedName>
</protein>
<name>D6RG76_MOUSE</name>
<evidence type="ECO:0000313" key="4">
    <source>
        <dbReference type="Ensembl" id="ENSMUSP00000115551.2"/>
    </source>
</evidence>
<dbReference type="AGR" id="MGI:1353418"/>
<dbReference type="InterPro" id="IPR023214">
    <property type="entry name" value="HAD_sf"/>
</dbReference>
<evidence type="ECO:0007829" key="9">
    <source>
        <dbReference type="PubMed" id="21183079"/>
    </source>
</evidence>
<dbReference type="Proteomes" id="UP000000589">
    <property type="component" value="Chromosome 15"/>
</dbReference>
<feature type="binding site" evidence="3">
    <location>
        <position position="19"/>
    </location>
    <ligand>
        <name>Mg(2+)</name>
        <dbReference type="ChEBI" id="CHEBI:18420"/>
        <label>1</label>
    </ligand>
</feature>
<dbReference type="Bgee" id="ENSMUSG00000022474">
    <property type="expression patterns" value="Expressed in morula and 257 other cell types or tissues"/>
</dbReference>
<comment type="cofactor">
    <cofactor evidence="3">
        <name>Mg(2+)</name>
        <dbReference type="ChEBI" id="CHEBI:18420"/>
    </cofactor>
</comment>
<dbReference type="GeneTree" id="ENSGT00390000002918"/>
<dbReference type="SUPFAM" id="SSF56784">
    <property type="entry name" value="HAD-like"/>
    <property type="match status" value="1"/>
</dbReference>
<reference evidence="4 6" key="1">
    <citation type="journal article" date="2009" name="PLoS Biol.">
        <title>Lineage-specific biology revealed by a finished genome assembly of the mouse.</title>
        <authorList>
            <consortium name="Mouse Genome Sequencing Consortium"/>
            <person name="Church D.M."/>
            <person name="Goodstadt L."/>
            <person name="Hillier L.W."/>
            <person name="Zody M.C."/>
            <person name="Goldstein S."/>
            <person name="She X."/>
            <person name="Bult C.J."/>
            <person name="Agarwala R."/>
            <person name="Cherry J.L."/>
            <person name="DiCuccio M."/>
            <person name="Hlavina W."/>
            <person name="Kapustin Y."/>
            <person name="Meric P."/>
            <person name="Maglott D."/>
            <person name="Birtle Z."/>
            <person name="Marques A.C."/>
            <person name="Graves T."/>
            <person name="Zhou S."/>
            <person name="Teague B."/>
            <person name="Potamousis K."/>
            <person name="Churas C."/>
            <person name="Place M."/>
            <person name="Herschleb J."/>
            <person name="Runnheim R."/>
            <person name="Forrest D."/>
            <person name="Amos-Landgraf J."/>
            <person name="Schwartz D.C."/>
            <person name="Cheng Z."/>
            <person name="Lindblad-Toh K."/>
            <person name="Eichler E.E."/>
            <person name="Ponting C.P."/>
        </authorList>
    </citation>
    <scope>NUCLEOTIDE SEQUENCE [LARGE SCALE GENOMIC DNA]</scope>
    <source>
        <strain evidence="4 6">C57BL/6J</strain>
    </source>
</reference>
<reference evidence="4 6" key="3">
    <citation type="journal article" date="2011" name="PLoS Biol.">
        <title>Modernizing reference genome assemblies.</title>
        <authorList>
            <person name="Church D.M."/>
            <person name="Schneider V.A."/>
            <person name="Graves T."/>
            <person name="Auger K."/>
            <person name="Cunningham F."/>
            <person name="Bouk N."/>
            <person name="Chen H.C."/>
            <person name="Agarwala R."/>
            <person name="McLaren W.M."/>
            <person name="Ritchie G.R."/>
            <person name="Albracht D."/>
            <person name="Kremitzki M."/>
            <person name="Rock S."/>
            <person name="Kotkiewicz H."/>
            <person name="Kremitzki C."/>
            <person name="Wollam A."/>
            <person name="Trani L."/>
            <person name="Fulton L."/>
            <person name="Fulton R."/>
            <person name="Matthews L."/>
            <person name="Whitehead S."/>
            <person name="Chow W."/>
            <person name="Torrance J."/>
            <person name="Dunn M."/>
            <person name="Harden G."/>
            <person name="Threadgold G."/>
            <person name="Wood J."/>
            <person name="Collins J."/>
            <person name="Heath P."/>
            <person name="Griffiths G."/>
            <person name="Pelan S."/>
            <person name="Grafham D."/>
            <person name="Eichler E.E."/>
            <person name="Weinstock G."/>
            <person name="Mardis E.R."/>
            <person name="Wilson R.K."/>
            <person name="Howe K."/>
            <person name="Flicek P."/>
            <person name="Hubbard T."/>
        </authorList>
    </citation>
    <scope>NUCLEOTIDE SEQUENCE [LARGE SCALE GENOMIC DNA]</scope>
    <source>
        <strain evidence="4 6">C57BL/6J</strain>
    </source>
</reference>
<dbReference type="GO" id="GO:0004615">
    <property type="term" value="F:phosphomannomutase activity"/>
    <property type="evidence" value="ECO:0007669"/>
    <property type="project" value="InterPro"/>
</dbReference>
<dbReference type="ExpressionAtlas" id="D6RG76">
    <property type="expression patterns" value="baseline and differential"/>
</dbReference>
<sequence length="98" mass="10761">MAVAVEGARRKERILCLFDVDGTLTPARQKIDPEVSAFLQKLRSRLHPGGEDRVLGTGQEGEDPGEVCGSLEDRVCWQGAAVLPRRHDKLRCLPRGLG</sequence>
<organism evidence="4 6">
    <name type="scientific">Mus musculus</name>
    <name type="common">Mouse</name>
    <dbReference type="NCBI Taxonomy" id="10090"/>
    <lineage>
        <taxon>Eukaryota</taxon>
        <taxon>Metazoa</taxon>
        <taxon>Chordata</taxon>
        <taxon>Craniata</taxon>
        <taxon>Vertebrata</taxon>
        <taxon>Euteleostomi</taxon>
        <taxon>Mammalia</taxon>
        <taxon>Eutheria</taxon>
        <taxon>Euarchontoglires</taxon>
        <taxon>Glires</taxon>
        <taxon>Rodentia</taxon>
        <taxon>Myomorpha</taxon>
        <taxon>Muroidea</taxon>
        <taxon>Muridae</taxon>
        <taxon>Murinae</taxon>
        <taxon>Mus</taxon>
        <taxon>Mus</taxon>
    </lineage>
</organism>
<proteinExistence type="evidence at protein level"/>
<keyword evidence="7 8" id="KW-1267">Proteomics identification</keyword>
<dbReference type="PANTHER" id="PTHR10466">
    <property type="entry name" value="PHOSPHOMANNOMUTASE"/>
    <property type="match status" value="1"/>
</dbReference>
<evidence type="ECO:0000313" key="6">
    <source>
        <dbReference type="Proteomes" id="UP000000589"/>
    </source>
</evidence>
<dbReference type="ProteomicsDB" id="330712"/>
<dbReference type="SMR" id="D6RG76"/>
<dbReference type="PANTHER" id="PTHR10466:SF1">
    <property type="entry name" value="PHOSPHOMANNOMUTASE 1"/>
    <property type="match status" value="1"/>
</dbReference>
<dbReference type="Antibodypedia" id="26980">
    <property type="antibodies" value="92 antibodies from 20 providers"/>
</dbReference>
<evidence type="ECO:0000313" key="5">
    <source>
        <dbReference type="MGI" id="MGI:1353418"/>
    </source>
</evidence>
<dbReference type="HOGENOM" id="CLU_2333092_0_0_1"/>
<dbReference type="MGI" id="MGI:1353418">
    <property type="gene designation" value="Pmm1"/>
</dbReference>
<keyword evidence="3" id="KW-0460">Magnesium</keyword>
<dbReference type="GO" id="GO:0046872">
    <property type="term" value="F:metal ion binding"/>
    <property type="evidence" value="ECO:0007669"/>
    <property type="project" value="UniProtKB-KW"/>
</dbReference>
<evidence type="ECO:0007829" key="7">
    <source>
        <dbReference type="PeptideAtlas" id="D6RG76"/>
    </source>
</evidence>
<reference evidence="4" key="4">
    <citation type="submission" date="2025-08" db="UniProtKB">
        <authorList>
            <consortium name="Ensembl"/>
        </authorList>
    </citation>
    <scope>IDENTIFICATION</scope>
    <source>
        <strain evidence="4">C57BL/6J</strain>
    </source>
</reference>
<feature type="active site" description="Nucleophile" evidence="1">
    <location>
        <position position="19"/>
    </location>
</feature>
<gene>
    <name evidence="4 5" type="primary">Pmm1</name>
</gene>
<feature type="active site" description="Proton donor/acceptor" evidence="1">
    <location>
        <position position="21"/>
    </location>
</feature>
<evidence type="ECO:0000256" key="3">
    <source>
        <dbReference type="PIRSR" id="PIRSR605002-3"/>
    </source>
</evidence>
<dbReference type="PeptideAtlas" id="D6RG76"/>
<keyword evidence="3" id="KW-0479">Metal-binding</keyword>
<keyword evidence="6" id="KW-1185">Reference proteome</keyword>
<evidence type="ECO:0000256" key="1">
    <source>
        <dbReference type="PIRSR" id="PIRSR605002-1"/>
    </source>
</evidence>
<dbReference type="VEuPathDB" id="HostDB:ENSMUSG00000022474"/>
<feature type="binding site" evidence="3">
    <location>
        <position position="21"/>
    </location>
    <ligand>
        <name>Mg(2+)</name>
        <dbReference type="ChEBI" id="CHEBI:18420"/>
        <label>1</label>
    </ligand>
</feature>